<gene>
    <name evidence="3" type="ORF">LX03_06700</name>
</gene>
<feature type="compositionally biased region" description="Basic and acidic residues" evidence="1">
    <location>
        <begin position="9"/>
        <end position="21"/>
    </location>
</feature>
<dbReference type="AlphaFoldDB" id="A0A099YBG2"/>
<sequence length="93" mass="11028">MAIRSRVQLRKDAEHKRQSEITDKAVRKAEKNHLVKHPINRYRRLRDDTNAAVQKRKQQLLDNERVPDYQNEKLKFMLIALGIMALITLLLLI</sequence>
<feature type="transmembrane region" description="Helical" evidence="2">
    <location>
        <begin position="74"/>
        <end position="92"/>
    </location>
</feature>
<keyword evidence="2" id="KW-1133">Transmembrane helix</keyword>
<keyword evidence="2" id="KW-0812">Transmembrane</keyword>
<comment type="caution">
    <text evidence="3">The sequence shown here is derived from an EMBL/GenBank/DDBJ whole genome shotgun (WGS) entry which is preliminary data.</text>
</comment>
<evidence type="ECO:0000313" key="4">
    <source>
        <dbReference type="Proteomes" id="UP000030001"/>
    </source>
</evidence>
<dbReference type="EMBL" id="JROC01000033">
    <property type="protein sequence ID" value="KGL66752.1"/>
    <property type="molecule type" value="Genomic_DNA"/>
</dbReference>
<evidence type="ECO:0000313" key="3">
    <source>
        <dbReference type="EMBL" id="KGL66752.1"/>
    </source>
</evidence>
<dbReference type="Proteomes" id="UP000030001">
    <property type="component" value="Unassembled WGS sequence"/>
</dbReference>
<organism evidence="3 4">
    <name type="scientific">Limosilactobacillus mucosae</name>
    <name type="common">Lactobacillus mucosae</name>
    <dbReference type="NCBI Taxonomy" id="97478"/>
    <lineage>
        <taxon>Bacteria</taxon>
        <taxon>Bacillati</taxon>
        <taxon>Bacillota</taxon>
        <taxon>Bacilli</taxon>
        <taxon>Lactobacillales</taxon>
        <taxon>Lactobacillaceae</taxon>
        <taxon>Limosilactobacillus</taxon>
    </lineage>
</organism>
<evidence type="ECO:0000256" key="2">
    <source>
        <dbReference type="SAM" id="Phobius"/>
    </source>
</evidence>
<protein>
    <submittedName>
        <fullName evidence="3">Uncharacterized protein</fullName>
    </submittedName>
</protein>
<keyword evidence="2" id="KW-0472">Membrane</keyword>
<dbReference type="RefSeq" id="WP_034540335.1">
    <property type="nucleotide sequence ID" value="NZ_JAQDFR010000006.1"/>
</dbReference>
<evidence type="ECO:0000256" key="1">
    <source>
        <dbReference type="SAM" id="MobiDB-lite"/>
    </source>
</evidence>
<feature type="region of interest" description="Disordered" evidence="1">
    <location>
        <begin position="1"/>
        <end position="21"/>
    </location>
</feature>
<proteinExistence type="predicted"/>
<name>A0A099YBG2_LIMMU</name>
<accession>A0A099YBG2</accession>
<reference evidence="3 4" key="1">
    <citation type="submission" date="2014-09" db="EMBL/GenBank/DDBJ databases">
        <title>Lactobacillus mucosae CRL573 Genome Sequencing.</title>
        <authorList>
            <person name="Bleckwedel J."/>
            <person name="Teran L.C."/>
            <person name="Bonacina J."/>
            <person name="Saavedra L."/>
            <person name="Mozzi F.B."/>
            <person name="Raya R.R."/>
        </authorList>
    </citation>
    <scope>NUCLEOTIDE SEQUENCE [LARGE SCALE GENOMIC DNA]</scope>
    <source>
        <strain evidence="3 4">CRL573</strain>
    </source>
</reference>